<dbReference type="Gene3D" id="3.40.50.1460">
    <property type="match status" value="1"/>
</dbReference>
<evidence type="ECO:0000256" key="5">
    <source>
        <dbReference type="ARBA" id="ARBA00022807"/>
    </source>
</evidence>
<keyword evidence="3" id="KW-0645">Protease</keyword>
<evidence type="ECO:0000256" key="3">
    <source>
        <dbReference type="ARBA" id="ARBA00022670"/>
    </source>
</evidence>
<dbReference type="VEuPathDB" id="FungiDB:ASPNIDRAFT2_1120450"/>
<evidence type="ECO:0000313" key="9">
    <source>
        <dbReference type="Proteomes" id="UP000009038"/>
    </source>
</evidence>
<dbReference type="EMBL" id="ACJE01000009">
    <property type="protein sequence ID" value="EHA23790.1"/>
    <property type="molecule type" value="Genomic_DNA"/>
</dbReference>
<dbReference type="GO" id="GO:0004197">
    <property type="term" value="F:cysteine-type endopeptidase activity"/>
    <property type="evidence" value="ECO:0007669"/>
    <property type="project" value="InterPro"/>
</dbReference>
<evidence type="ECO:0000256" key="6">
    <source>
        <dbReference type="ARBA" id="ARBA00023145"/>
    </source>
</evidence>
<comment type="function">
    <text evidence="1">Involved in cell death (apoptosis).</text>
</comment>
<accession>G3Y079</accession>
<dbReference type="OrthoDB" id="3223806at2759"/>
<dbReference type="InterPro" id="IPR011600">
    <property type="entry name" value="Pept_C14_caspase"/>
</dbReference>
<keyword evidence="4" id="KW-0053">Apoptosis</keyword>
<dbReference type="PANTHER" id="PTHR48104">
    <property type="entry name" value="METACASPASE-4"/>
    <property type="match status" value="1"/>
</dbReference>
<comment type="similarity">
    <text evidence="2">Belongs to the peptidase C14B family.</text>
</comment>
<keyword evidence="5" id="KW-0378">Hydrolase</keyword>
<dbReference type="HOGENOM" id="CLU_018527_0_0_1"/>
<dbReference type="Pfam" id="PF00656">
    <property type="entry name" value="Peptidase_C14"/>
    <property type="match status" value="1"/>
</dbReference>
<sequence>MAQLVPEKISDWWAKRLISTGTAPFDSSALPPRMIQKLFQIIFRISPFQVGDLKCFSQGIARQPMHLEFYSPQMASTKRALLIASPWGDLQGTLNDVDRMRFVLKTYGFHIAECCGPEATRIGIMNAWENLASSTASEDVVVIYYSGHGGIVESPVGEDNGYQDWRYQFLVPVDFNDTSCDEFKGILDIEISALLHAITERTHNVTTVFDCCYSGRLVRAPGLGDTARARRVPTVRYDDVTAFINRYDGLALSENRTVMEGNPYAVRLAAAAASETAWEIRDSDGVWMGSFTFALAQVLQESQNVRQTWQTSILRVQELVQAQFPSQHPQAEGPHTRITFSLTEVCSDAIHLKIEAGQPVLQAGRVAHVSEGDVYAVTCLHTERPSKQTQIAVCEIISVQAFQALGRLKYTIDPPKQEIPPEGALAFLQQSARYRWPIEVPPSLLGSLCDKVKQSRSIRLSGPNEPGTTLLSLYHKDNFVGIKSQSGINLTTRYLNPENPTQSDQACQAVVADADRLACAQNLLVVRNETDECFCHRVDIKVGLVEDHQPKTTFAGSGCDQLYEGQRIYIKLQNDSTTTAAYVNILHINVQGKISLISMSSPLGIELPPTRFHWIRKTNLGVLEGLRVSWPVDVPRDRPIDEHLLFFVTNSPVDLRPITSLCLTPQRPAISKLERKVYQLCWGGQRELIEDDESSQTVYDIIHFPLTVIAHEDSQDLRVTRQRGLLDSSCNDCHSVREPAYPSMLSETQDLPNLPPHLLPETKGIVGQALRSIKGIPACVWVVNEHTEAITVVVSQYRPSRLWTDAGLNASTTGVGLDLSTTTFTPPATRKTLAAAAPGKKQCMATFPLWTRRDGFGVITVFVGATQTLYIENDRIPIGATAYFRNEPDLYIREYTTR</sequence>
<keyword evidence="5" id="KW-0788">Thiol protease</keyword>
<feature type="domain" description="Peptidase C14 caspase" evidence="7">
    <location>
        <begin position="79"/>
        <end position="332"/>
    </location>
</feature>
<dbReference type="GO" id="GO:0005737">
    <property type="term" value="C:cytoplasm"/>
    <property type="evidence" value="ECO:0007669"/>
    <property type="project" value="TreeGrafter"/>
</dbReference>
<dbReference type="SUPFAM" id="SSF52129">
    <property type="entry name" value="Caspase-like"/>
    <property type="match status" value="1"/>
</dbReference>
<gene>
    <name evidence="8" type="ORF">ASPNIDRAFT_40151</name>
</gene>
<evidence type="ECO:0000259" key="7">
    <source>
        <dbReference type="Pfam" id="PF00656"/>
    </source>
</evidence>
<evidence type="ECO:0000256" key="4">
    <source>
        <dbReference type="ARBA" id="ARBA00022703"/>
    </source>
</evidence>
<reference evidence="8 9" key="1">
    <citation type="journal article" date="2011" name="Genome Res.">
        <title>Comparative genomics of citric-acid-producing Aspergillus niger ATCC 1015 versus enzyme-producing CBS 513.88.</title>
        <authorList>
            <person name="Andersen M.R."/>
            <person name="Salazar M.P."/>
            <person name="Schaap P.J."/>
            <person name="van de Vondervoort P.J."/>
            <person name="Culley D."/>
            <person name="Thykaer J."/>
            <person name="Frisvad J.C."/>
            <person name="Nielsen K.F."/>
            <person name="Albang R."/>
            <person name="Albermann K."/>
            <person name="Berka R.M."/>
            <person name="Braus G.H."/>
            <person name="Braus-Stromeyer S.A."/>
            <person name="Corrochano L.M."/>
            <person name="Dai Z."/>
            <person name="van Dijck P.W."/>
            <person name="Hofmann G."/>
            <person name="Lasure L.L."/>
            <person name="Magnuson J.K."/>
            <person name="Menke H."/>
            <person name="Meijer M."/>
            <person name="Meijer S.L."/>
            <person name="Nielsen J.B."/>
            <person name="Nielsen M.L."/>
            <person name="van Ooyen A.J."/>
            <person name="Pel H.J."/>
            <person name="Poulsen L."/>
            <person name="Samson R.A."/>
            <person name="Stam H."/>
            <person name="Tsang A."/>
            <person name="van den Brink J.M."/>
            <person name="Atkins A."/>
            <person name="Aerts A."/>
            <person name="Shapiro H."/>
            <person name="Pangilinan J."/>
            <person name="Salamov A."/>
            <person name="Lou Y."/>
            <person name="Lindquist E."/>
            <person name="Lucas S."/>
            <person name="Grimwood J."/>
            <person name="Grigoriev I.V."/>
            <person name="Kubicek C.P."/>
            <person name="Martinez D."/>
            <person name="van Peij N.N."/>
            <person name="Roubos J.A."/>
            <person name="Nielsen J."/>
            <person name="Baker S.E."/>
        </authorList>
    </citation>
    <scope>NUCLEOTIDE SEQUENCE [LARGE SCALE GENOMIC DNA]</scope>
    <source>
        <strain evidence="9">ATCC 1015 / CBS 113.46 / FGSC A1144 / LSHB Ac4 / NCTC 3858a / NRRL 328 / USDA 3528.7</strain>
    </source>
</reference>
<protein>
    <recommendedName>
        <fullName evidence="7">Peptidase C14 caspase domain-containing protein</fullName>
    </recommendedName>
</protein>
<dbReference type="AlphaFoldDB" id="G3Y079"/>
<dbReference type="GO" id="GO:0006508">
    <property type="term" value="P:proteolysis"/>
    <property type="evidence" value="ECO:0007669"/>
    <property type="project" value="UniProtKB-KW"/>
</dbReference>
<evidence type="ECO:0000256" key="1">
    <source>
        <dbReference type="ARBA" id="ARBA00003621"/>
    </source>
</evidence>
<keyword evidence="6" id="KW-0865">Zymogen</keyword>
<dbReference type="InterPro" id="IPR029030">
    <property type="entry name" value="Caspase-like_dom_sf"/>
</dbReference>
<dbReference type="PANTHER" id="PTHR48104:SF30">
    <property type="entry name" value="METACASPASE-1"/>
    <property type="match status" value="1"/>
</dbReference>
<dbReference type="GO" id="GO:0006915">
    <property type="term" value="P:apoptotic process"/>
    <property type="evidence" value="ECO:0007669"/>
    <property type="project" value="UniProtKB-KW"/>
</dbReference>
<evidence type="ECO:0000256" key="2">
    <source>
        <dbReference type="ARBA" id="ARBA00009005"/>
    </source>
</evidence>
<evidence type="ECO:0000313" key="8">
    <source>
        <dbReference type="EMBL" id="EHA23790.1"/>
    </source>
</evidence>
<dbReference type="Proteomes" id="UP000009038">
    <property type="component" value="Unassembled WGS sequence"/>
</dbReference>
<proteinExistence type="inferred from homology"/>
<name>G3Y079_ASPNA</name>
<dbReference type="InterPro" id="IPR050452">
    <property type="entry name" value="Metacaspase"/>
</dbReference>
<comment type="caution">
    <text evidence="8">The sequence shown here is derived from an EMBL/GenBank/DDBJ whole genome shotgun (WGS) entry which is preliminary data.</text>
</comment>
<organism evidence="8 9">
    <name type="scientific">Aspergillus niger (strain ATCC 1015 / CBS 113.46 / FGSC A1144 / LSHB Ac4 / NCTC 3858a / NRRL 328 / USDA 3528.7)</name>
    <dbReference type="NCBI Taxonomy" id="380704"/>
    <lineage>
        <taxon>Eukaryota</taxon>
        <taxon>Fungi</taxon>
        <taxon>Dikarya</taxon>
        <taxon>Ascomycota</taxon>
        <taxon>Pezizomycotina</taxon>
        <taxon>Eurotiomycetes</taxon>
        <taxon>Eurotiomycetidae</taxon>
        <taxon>Eurotiales</taxon>
        <taxon>Aspergillaceae</taxon>
        <taxon>Aspergillus</taxon>
        <taxon>Aspergillus subgen. Circumdati</taxon>
    </lineage>
</organism>